<name>A0ACC2W086_9TREE</name>
<comment type="caution">
    <text evidence="1">The sequence shown here is derived from an EMBL/GenBank/DDBJ whole genome shotgun (WGS) entry which is preliminary data.</text>
</comment>
<accession>A0ACC2W086</accession>
<dbReference type="Proteomes" id="UP001241377">
    <property type="component" value="Unassembled WGS sequence"/>
</dbReference>
<evidence type="ECO:0000313" key="2">
    <source>
        <dbReference type="Proteomes" id="UP001241377"/>
    </source>
</evidence>
<proteinExistence type="predicted"/>
<keyword evidence="2" id="KW-1185">Reference proteome</keyword>
<protein>
    <submittedName>
        <fullName evidence="1">Uncharacterized protein</fullName>
    </submittedName>
</protein>
<dbReference type="EMBL" id="JASBWR010000035">
    <property type="protein sequence ID" value="KAJ9105129.1"/>
    <property type="molecule type" value="Genomic_DNA"/>
</dbReference>
<evidence type="ECO:0000313" key="1">
    <source>
        <dbReference type="EMBL" id="KAJ9105129.1"/>
    </source>
</evidence>
<organism evidence="1 2">
    <name type="scientific">Naganishia cerealis</name>
    <dbReference type="NCBI Taxonomy" id="610337"/>
    <lineage>
        <taxon>Eukaryota</taxon>
        <taxon>Fungi</taxon>
        <taxon>Dikarya</taxon>
        <taxon>Basidiomycota</taxon>
        <taxon>Agaricomycotina</taxon>
        <taxon>Tremellomycetes</taxon>
        <taxon>Filobasidiales</taxon>
        <taxon>Filobasidiaceae</taxon>
        <taxon>Naganishia</taxon>
    </lineage>
</organism>
<gene>
    <name evidence="1" type="ORF">QFC19_003587</name>
</gene>
<reference evidence="1" key="1">
    <citation type="submission" date="2023-04" db="EMBL/GenBank/DDBJ databases">
        <title>Draft Genome sequencing of Naganishia species isolated from polar environments using Oxford Nanopore Technology.</title>
        <authorList>
            <person name="Leo P."/>
            <person name="Venkateswaran K."/>
        </authorList>
    </citation>
    <scope>NUCLEOTIDE SEQUENCE</scope>
    <source>
        <strain evidence="1">MNA-CCFEE 5261</strain>
    </source>
</reference>
<sequence length="84" mass="9442">MHTKHPSIDYSSKAQIIKHITTISPHIHAAVFPLAFVVETINLGDLPRLVISSDKRDSIWVSDFEQKKEQECLDGIESSVNKVT</sequence>